<gene>
    <name evidence="2" type="ORF">BT63DRAFT_430350</name>
</gene>
<feature type="region of interest" description="Disordered" evidence="1">
    <location>
        <begin position="1"/>
        <end position="136"/>
    </location>
</feature>
<name>A0A6A6TX17_9PEZI</name>
<reference evidence="2" key="1">
    <citation type="journal article" date="2020" name="Stud. Mycol.">
        <title>101 Dothideomycetes genomes: a test case for predicting lifestyles and emergence of pathogens.</title>
        <authorList>
            <person name="Haridas S."/>
            <person name="Albert R."/>
            <person name="Binder M."/>
            <person name="Bloem J."/>
            <person name="Labutti K."/>
            <person name="Salamov A."/>
            <person name="Andreopoulos B."/>
            <person name="Baker S."/>
            <person name="Barry K."/>
            <person name="Bills G."/>
            <person name="Bluhm B."/>
            <person name="Cannon C."/>
            <person name="Castanera R."/>
            <person name="Culley D."/>
            <person name="Daum C."/>
            <person name="Ezra D."/>
            <person name="Gonzalez J."/>
            <person name="Henrissat B."/>
            <person name="Kuo A."/>
            <person name="Liang C."/>
            <person name="Lipzen A."/>
            <person name="Lutzoni F."/>
            <person name="Magnuson J."/>
            <person name="Mondo S."/>
            <person name="Nolan M."/>
            <person name="Ohm R."/>
            <person name="Pangilinan J."/>
            <person name="Park H.-J."/>
            <person name="Ramirez L."/>
            <person name="Alfaro M."/>
            <person name="Sun H."/>
            <person name="Tritt A."/>
            <person name="Yoshinaga Y."/>
            <person name="Zwiers L.-H."/>
            <person name="Turgeon B."/>
            <person name="Goodwin S."/>
            <person name="Spatafora J."/>
            <person name="Crous P."/>
            <person name="Grigoriev I."/>
        </authorList>
    </citation>
    <scope>NUCLEOTIDE SEQUENCE</scope>
    <source>
        <strain evidence="2">CBS 115976</strain>
    </source>
</reference>
<evidence type="ECO:0000313" key="3">
    <source>
        <dbReference type="Proteomes" id="UP000799302"/>
    </source>
</evidence>
<dbReference type="AlphaFoldDB" id="A0A6A6TX17"/>
<feature type="compositionally biased region" description="Low complexity" evidence="1">
    <location>
        <begin position="16"/>
        <end position="28"/>
    </location>
</feature>
<protein>
    <submittedName>
        <fullName evidence="2">Uncharacterized protein</fullName>
    </submittedName>
</protein>
<evidence type="ECO:0000313" key="2">
    <source>
        <dbReference type="EMBL" id="KAF2663503.1"/>
    </source>
</evidence>
<organism evidence="2 3">
    <name type="scientific">Microthyrium microscopicum</name>
    <dbReference type="NCBI Taxonomy" id="703497"/>
    <lineage>
        <taxon>Eukaryota</taxon>
        <taxon>Fungi</taxon>
        <taxon>Dikarya</taxon>
        <taxon>Ascomycota</taxon>
        <taxon>Pezizomycotina</taxon>
        <taxon>Dothideomycetes</taxon>
        <taxon>Dothideomycetes incertae sedis</taxon>
        <taxon>Microthyriales</taxon>
        <taxon>Microthyriaceae</taxon>
        <taxon>Microthyrium</taxon>
    </lineage>
</organism>
<keyword evidence="3" id="KW-1185">Reference proteome</keyword>
<accession>A0A6A6TX17</accession>
<dbReference type="EMBL" id="MU004245">
    <property type="protein sequence ID" value="KAF2663503.1"/>
    <property type="molecule type" value="Genomic_DNA"/>
</dbReference>
<sequence>MGSSDYHDSWPTPGGAAAHHAAQQRAAAMGSPFNDPSPEYDNSIRPLNIARPASPAEIWPGPGAAGAMRPPIPQPLRQSPSPIPPVPHHPRHTDIDNYPFRGRSASPADGHFGPQPPPQRQVRSPTGFGYAGSGRP</sequence>
<proteinExistence type="predicted"/>
<feature type="compositionally biased region" description="Low complexity" evidence="1">
    <location>
        <begin position="60"/>
        <end position="80"/>
    </location>
</feature>
<dbReference type="Proteomes" id="UP000799302">
    <property type="component" value="Unassembled WGS sequence"/>
</dbReference>
<evidence type="ECO:0000256" key="1">
    <source>
        <dbReference type="SAM" id="MobiDB-lite"/>
    </source>
</evidence>